<evidence type="ECO:0000313" key="2">
    <source>
        <dbReference type="Proteomes" id="UP000216345"/>
    </source>
</evidence>
<reference evidence="1 2" key="1">
    <citation type="submission" date="2017-07" db="EMBL/GenBank/DDBJ databases">
        <title>Phylogenetic study on the rhizospheric bacterium Ochrobactrum sp. A44.</title>
        <authorList>
            <person name="Krzyzanowska D.M."/>
            <person name="Ossowicki A."/>
            <person name="Rajewska M."/>
            <person name="Maciag T."/>
            <person name="Kaczynski Z."/>
            <person name="Czerwicka M."/>
            <person name="Jafra S."/>
        </authorList>
    </citation>
    <scope>NUCLEOTIDE SEQUENCE [LARGE SCALE GENOMIC DNA]</scope>
    <source>
        <strain evidence="1 2">PR17</strain>
    </source>
</reference>
<gene>
    <name evidence="1" type="ORF">CEV32_3538</name>
</gene>
<comment type="caution">
    <text evidence="1">The sequence shown here is derived from an EMBL/GenBank/DDBJ whole genome shotgun (WGS) entry which is preliminary data.</text>
</comment>
<proteinExistence type="predicted"/>
<dbReference type="AlphaFoldDB" id="A0A256FTG6"/>
<dbReference type="Proteomes" id="UP000216345">
    <property type="component" value="Unassembled WGS sequence"/>
</dbReference>
<name>A0A256FTG6_9HYPH</name>
<protein>
    <submittedName>
        <fullName evidence="1">Uncharacterized protein</fullName>
    </submittedName>
</protein>
<accession>A0A256FTG6</accession>
<keyword evidence="2" id="KW-1185">Reference proteome</keyword>
<organism evidence="1 2">
    <name type="scientific">Brucella rhizosphaerae</name>
    <dbReference type="NCBI Taxonomy" id="571254"/>
    <lineage>
        <taxon>Bacteria</taxon>
        <taxon>Pseudomonadati</taxon>
        <taxon>Pseudomonadota</taxon>
        <taxon>Alphaproteobacteria</taxon>
        <taxon>Hyphomicrobiales</taxon>
        <taxon>Brucellaceae</taxon>
        <taxon>Brucella/Ochrobactrum group</taxon>
        <taxon>Brucella</taxon>
    </lineage>
</organism>
<sequence>MIAADRPDCLTSALRAIRAVHAGNEISPKPPLGVFELNVLLGLVSGRTF</sequence>
<evidence type="ECO:0000313" key="1">
    <source>
        <dbReference type="EMBL" id="OYR18038.1"/>
    </source>
</evidence>
<dbReference type="EMBL" id="NNRK01000017">
    <property type="protein sequence ID" value="OYR18038.1"/>
    <property type="molecule type" value="Genomic_DNA"/>
</dbReference>